<dbReference type="AlphaFoldDB" id="G4T714"/>
<dbReference type="InParanoid" id="G4T714"/>
<dbReference type="Proteomes" id="UP000007148">
    <property type="component" value="Unassembled WGS sequence"/>
</dbReference>
<reference evidence="1 2" key="1">
    <citation type="journal article" date="2011" name="PLoS Pathog.">
        <title>Endophytic Life Strategies Decoded by Genome and Transcriptome Analyses of the Mutualistic Root Symbiont Piriformospora indica.</title>
        <authorList>
            <person name="Zuccaro A."/>
            <person name="Lahrmann U."/>
            <person name="Guldener U."/>
            <person name="Langen G."/>
            <person name="Pfiffi S."/>
            <person name="Biedenkopf D."/>
            <person name="Wong P."/>
            <person name="Samans B."/>
            <person name="Grimm C."/>
            <person name="Basiewicz M."/>
            <person name="Murat C."/>
            <person name="Martin F."/>
            <person name="Kogel K.H."/>
        </authorList>
    </citation>
    <scope>NUCLEOTIDE SEQUENCE [LARGE SCALE GENOMIC DNA]</scope>
    <source>
        <strain evidence="1 2">DSM 11827</strain>
    </source>
</reference>
<protein>
    <submittedName>
        <fullName evidence="1">Uncharacterized protein</fullName>
    </submittedName>
</protein>
<sequence length="389" mass="43757">MASGSLQPGAEPLARGRSYSVFEALLGRDHQTAKERDGPFRLIRWLLEVTTNAALRAQVNIITTFAFIRAARQECVRLENAINGTLGQETPSVSFEGFKKTKEGISKLEDILLEEWEYTVEPNIFESKSVLECRKSVESWERNRAKVLDKFLRVSVLSPGGARPNPEALVQTLWEPRRDDALVLRTMVEHIEPERIIIDERLNQSRTILRSLMGLAERAQPVLNRERTTYAIKTAWFIRVAIEESKSVNTRYLRRRYLQGSDVWATALDLALSIAGDNVGMGEVARKYQTFVDKLLVNTDSTLSPQALLDLFAAGAHVSRPFMSQNHALVELCYELGQQYSSTGVGDLDKLEAVQDAISRCLDAANAARREQLHFEVYLVPKSIPSTPP</sequence>
<comment type="caution">
    <text evidence="1">The sequence shown here is derived from an EMBL/GenBank/DDBJ whole genome shotgun (WGS) entry which is preliminary data.</text>
</comment>
<accession>G4T714</accession>
<keyword evidence="2" id="KW-1185">Reference proteome</keyword>
<evidence type="ECO:0000313" key="1">
    <source>
        <dbReference type="EMBL" id="CCA67096.1"/>
    </source>
</evidence>
<proteinExistence type="predicted"/>
<name>G4T714_SERID</name>
<dbReference type="HOGENOM" id="CLU_037242_0_0_1"/>
<dbReference type="EMBL" id="CAFZ01000009">
    <property type="protein sequence ID" value="CCA67096.1"/>
    <property type="molecule type" value="Genomic_DNA"/>
</dbReference>
<evidence type="ECO:0000313" key="2">
    <source>
        <dbReference type="Proteomes" id="UP000007148"/>
    </source>
</evidence>
<gene>
    <name evidence="1" type="ORF">PIIN_00930</name>
</gene>
<organism evidence="1 2">
    <name type="scientific">Serendipita indica (strain DSM 11827)</name>
    <name type="common">Root endophyte fungus</name>
    <name type="synonym">Piriformospora indica</name>
    <dbReference type="NCBI Taxonomy" id="1109443"/>
    <lineage>
        <taxon>Eukaryota</taxon>
        <taxon>Fungi</taxon>
        <taxon>Dikarya</taxon>
        <taxon>Basidiomycota</taxon>
        <taxon>Agaricomycotina</taxon>
        <taxon>Agaricomycetes</taxon>
        <taxon>Sebacinales</taxon>
        <taxon>Serendipitaceae</taxon>
        <taxon>Serendipita</taxon>
    </lineage>
</organism>